<feature type="compositionally biased region" description="Polar residues" evidence="1">
    <location>
        <begin position="20"/>
        <end position="43"/>
    </location>
</feature>
<dbReference type="Proteomes" id="UP001201980">
    <property type="component" value="Unassembled WGS sequence"/>
</dbReference>
<name>A0AAD5RRE3_9PEZI</name>
<reference evidence="2" key="1">
    <citation type="submission" date="2022-07" db="EMBL/GenBank/DDBJ databases">
        <title>Draft genome sequence of Zalerion maritima ATCC 34329, a (micro)plastics degrading marine fungus.</title>
        <authorList>
            <person name="Paco A."/>
            <person name="Goncalves M.F.M."/>
            <person name="Rocha-Santos T.A.P."/>
            <person name="Alves A."/>
        </authorList>
    </citation>
    <scope>NUCLEOTIDE SEQUENCE</scope>
    <source>
        <strain evidence="2">ATCC 34329</strain>
    </source>
</reference>
<gene>
    <name evidence="2" type="ORF">MKZ38_000535</name>
</gene>
<dbReference type="AlphaFoldDB" id="A0AAD5RRE3"/>
<keyword evidence="3" id="KW-1185">Reference proteome</keyword>
<organism evidence="2 3">
    <name type="scientific">Zalerion maritima</name>
    <dbReference type="NCBI Taxonomy" id="339359"/>
    <lineage>
        <taxon>Eukaryota</taxon>
        <taxon>Fungi</taxon>
        <taxon>Dikarya</taxon>
        <taxon>Ascomycota</taxon>
        <taxon>Pezizomycotina</taxon>
        <taxon>Sordariomycetes</taxon>
        <taxon>Lulworthiomycetidae</taxon>
        <taxon>Lulworthiales</taxon>
        <taxon>Lulworthiaceae</taxon>
        <taxon>Zalerion</taxon>
    </lineage>
</organism>
<feature type="compositionally biased region" description="Polar residues" evidence="1">
    <location>
        <begin position="1"/>
        <end position="12"/>
    </location>
</feature>
<dbReference type="EMBL" id="JAKWBI020000111">
    <property type="protein sequence ID" value="KAJ2902485.1"/>
    <property type="molecule type" value="Genomic_DNA"/>
</dbReference>
<proteinExistence type="predicted"/>
<evidence type="ECO:0000313" key="2">
    <source>
        <dbReference type="EMBL" id="KAJ2902485.1"/>
    </source>
</evidence>
<accession>A0AAD5RRE3</accession>
<feature type="region of interest" description="Disordered" evidence="1">
    <location>
        <begin position="1"/>
        <end position="48"/>
    </location>
</feature>
<comment type="caution">
    <text evidence="2">The sequence shown here is derived from an EMBL/GenBank/DDBJ whole genome shotgun (WGS) entry which is preliminary data.</text>
</comment>
<evidence type="ECO:0000313" key="3">
    <source>
        <dbReference type="Proteomes" id="UP001201980"/>
    </source>
</evidence>
<sequence>MAAPPNTENNVGTRAPALAHQSSTSSLVSAKSGASTLQGSNAGDTDGTLLSEKVPQIFHRSTSERGPTCTSTLAQESQKSINTTPYPTNLQTDVLGCNYSTTTRDGIVKKEVHYILPNLAPAEDGGRNWIAVRTIYFDEYKDSLKRHEGRILGIWKRKGAFRPILNDVCVKHPTYWQRTKTARNSRGELIWKVDIYFRNMQTLIEEQVVRYTPCPPVIPANPEHLWPSHRVAEASNQIGKSKSGKHEIVCERDGAAYWTVWWEQTYRSNSPKGCYRLVRREPLRDDYNYFHRQGDWYKAKIPYIKELPEFPVEKLLDGVDQALCF</sequence>
<protein>
    <submittedName>
        <fullName evidence="2">Uncharacterized protein</fullName>
    </submittedName>
</protein>
<evidence type="ECO:0000256" key="1">
    <source>
        <dbReference type="SAM" id="MobiDB-lite"/>
    </source>
</evidence>